<dbReference type="SUPFAM" id="SSF52954">
    <property type="entry name" value="Class II aaRS ABD-related"/>
    <property type="match status" value="1"/>
</dbReference>
<dbReference type="Gene3D" id="3.30.930.10">
    <property type="entry name" value="Bira Bifunctional Protein, Domain 2"/>
    <property type="match status" value="2"/>
</dbReference>
<dbReference type="AlphaFoldDB" id="A0A1X0QSY4"/>
<evidence type="ECO:0000256" key="3">
    <source>
        <dbReference type="ARBA" id="ARBA00011738"/>
    </source>
</evidence>
<comment type="subunit">
    <text evidence="3">Homodimer.</text>
</comment>
<gene>
    <name evidence="14" type="ORF">BCV72DRAFT_308761</name>
</gene>
<evidence type="ECO:0000313" key="14">
    <source>
        <dbReference type="EMBL" id="ORE02862.1"/>
    </source>
</evidence>
<evidence type="ECO:0000256" key="4">
    <source>
        <dbReference type="ARBA" id="ARBA00012831"/>
    </source>
</evidence>
<keyword evidence="10 14" id="KW-0030">Aminoacyl-tRNA synthetase</keyword>
<dbReference type="VEuPathDB" id="FungiDB:BCV72DRAFT_308761"/>
<evidence type="ECO:0000256" key="2">
    <source>
        <dbReference type="ARBA" id="ARBA00008226"/>
    </source>
</evidence>
<dbReference type="Proteomes" id="UP000242414">
    <property type="component" value="Unassembled WGS sequence"/>
</dbReference>
<dbReference type="CDD" id="cd00779">
    <property type="entry name" value="ProRS_core_prok"/>
    <property type="match status" value="1"/>
</dbReference>
<keyword evidence="6" id="KW-0436">Ligase</keyword>
<dbReference type="Pfam" id="PF00587">
    <property type="entry name" value="tRNA-synt_2b"/>
    <property type="match status" value="1"/>
</dbReference>
<evidence type="ECO:0000256" key="11">
    <source>
        <dbReference type="ARBA" id="ARBA00029731"/>
    </source>
</evidence>
<dbReference type="Gene3D" id="3.40.50.800">
    <property type="entry name" value="Anticodon-binding domain"/>
    <property type="match status" value="1"/>
</dbReference>
<dbReference type="NCBIfam" id="TIGR00409">
    <property type="entry name" value="proS_fam_II"/>
    <property type="match status" value="1"/>
</dbReference>
<sequence>MLRQALLSSRVRTQYQTKRHFSFDGRNRLSSYFMPSTKDKATTDSLQSHALLLQSGMIRQSGAGIYSLLPLGLRVIEKIEQIVDEEMRSIGSQKLSLPILLNPDDWKKTGRWDGAAGEFFRLKDRKESDLLLAPTHEEEITRLVAHEIRSPKHLPIRLYQIGRKYRDELRPRAGLLRGREFIMKDLYSFDDSVEAAFETYEQVREAYKRIFTRIGVPFVVAEADSGNIGGSKSHEYHLVSQVGEDTLLTCSGCGYTANEELAVGKLATTNQRSNETKENAVTALFKSSVGFNQTSIDATIVSFYEPNDTREGIQGYAAVLTPAGRPANLLKVQTKLSKHLKKTQQLGQVSTIEMKTISEEMLRQIPSNTLVSQLHLFLDDSISSGATNSLSSSITVHPADHFRVAKEGDHCTSCDKELSSVKAIECGHTFYLGTKYSSALDCGYRKPNGEKVFAEMGCYGIGITRLLAAVAEACYDKRGVVWPRSLAPYKVCIIPTDDRKAEFKEMAEKVYDKLNKTFKGDIVIDDRRSGFGAKMKDAELIGYPFTIVVGQKSLTDESLVELHERVQYQESTKSEVCLDDLEKGFLVEK</sequence>
<dbReference type="CDD" id="cd00861">
    <property type="entry name" value="ProRS_anticodon_short"/>
    <property type="match status" value="1"/>
</dbReference>
<reference evidence="14" key="1">
    <citation type="journal article" date="2016" name="Proc. Natl. Acad. Sci. U.S.A.">
        <title>Lipid metabolic changes in an early divergent fungus govern the establishment of a mutualistic symbiosis with endobacteria.</title>
        <authorList>
            <person name="Lastovetsky O.A."/>
            <person name="Gaspar M.L."/>
            <person name="Mondo S.J."/>
            <person name="LaButti K.M."/>
            <person name="Sandor L."/>
            <person name="Grigoriev I.V."/>
            <person name="Henry S.A."/>
            <person name="Pawlowska T.E."/>
        </authorList>
    </citation>
    <scope>NUCLEOTIDE SEQUENCE [LARGE SCALE GENOMIC DNA]</scope>
    <source>
        <strain evidence="14">ATCC 52814</strain>
    </source>
</reference>
<dbReference type="GO" id="GO:0005739">
    <property type="term" value="C:mitochondrion"/>
    <property type="evidence" value="ECO:0007669"/>
    <property type="project" value="TreeGrafter"/>
</dbReference>
<dbReference type="GO" id="GO:0005524">
    <property type="term" value="F:ATP binding"/>
    <property type="evidence" value="ECO:0007669"/>
    <property type="project" value="UniProtKB-KW"/>
</dbReference>
<dbReference type="InterPro" id="IPR006195">
    <property type="entry name" value="aa-tRNA-synth_II"/>
</dbReference>
<evidence type="ECO:0000256" key="9">
    <source>
        <dbReference type="ARBA" id="ARBA00022917"/>
    </source>
</evidence>
<keyword evidence="7" id="KW-0547">Nucleotide-binding</keyword>
<proteinExistence type="inferred from homology"/>
<dbReference type="InterPro" id="IPR033730">
    <property type="entry name" value="ProRS_core_prok"/>
</dbReference>
<keyword evidence="9" id="KW-0648">Protein biosynthesis</keyword>
<dbReference type="PANTHER" id="PTHR42753">
    <property type="entry name" value="MITOCHONDRIAL RIBOSOME PROTEIN L39/PROLYL-TRNA LIGASE FAMILY MEMBER"/>
    <property type="match status" value="1"/>
</dbReference>
<protein>
    <recommendedName>
        <fullName evidence="4">proline--tRNA ligase</fullName>
        <ecNumber evidence="4">6.1.1.15</ecNumber>
    </recommendedName>
    <alternativeName>
        <fullName evidence="11">Prolyl-tRNA synthetase</fullName>
    </alternativeName>
</protein>
<dbReference type="EMBL" id="KV922029">
    <property type="protein sequence ID" value="ORE02862.1"/>
    <property type="molecule type" value="Genomic_DNA"/>
</dbReference>
<accession>A0A1X0QSY4</accession>
<organism evidence="14">
    <name type="scientific">Rhizopus microsporus var. microsporus</name>
    <dbReference type="NCBI Taxonomy" id="86635"/>
    <lineage>
        <taxon>Eukaryota</taxon>
        <taxon>Fungi</taxon>
        <taxon>Fungi incertae sedis</taxon>
        <taxon>Mucoromycota</taxon>
        <taxon>Mucoromycotina</taxon>
        <taxon>Mucoromycetes</taxon>
        <taxon>Mucorales</taxon>
        <taxon>Mucorineae</taxon>
        <taxon>Rhizopodaceae</taxon>
        <taxon>Rhizopus</taxon>
    </lineage>
</organism>
<feature type="domain" description="Aminoacyl-transfer RNA synthetases class-II family profile" evidence="13">
    <location>
        <begin position="64"/>
        <end position="483"/>
    </location>
</feature>
<dbReference type="PANTHER" id="PTHR42753:SF2">
    <property type="entry name" value="PROLINE--TRNA LIGASE"/>
    <property type="match status" value="1"/>
</dbReference>
<dbReference type="PRINTS" id="PR01046">
    <property type="entry name" value="TRNASYNTHPRO"/>
</dbReference>
<keyword evidence="5" id="KW-0963">Cytoplasm</keyword>
<dbReference type="GO" id="GO:0004827">
    <property type="term" value="F:proline-tRNA ligase activity"/>
    <property type="evidence" value="ECO:0007669"/>
    <property type="project" value="UniProtKB-EC"/>
</dbReference>
<dbReference type="InterPro" id="IPR004500">
    <property type="entry name" value="Pro-tRNA-synth_IIa_bac-type"/>
</dbReference>
<name>A0A1X0QSY4_RHIZD</name>
<dbReference type="InterPro" id="IPR045864">
    <property type="entry name" value="aa-tRNA-synth_II/BPL/LPL"/>
</dbReference>
<keyword evidence="8" id="KW-0067">ATP-binding</keyword>
<dbReference type="InterPro" id="IPR050062">
    <property type="entry name" value="Pro-tRNA_synthetase"/>
</dbReference>
<dbReference type="EC" id="6.1.1.15" evidence="4"/>
<dbReference type="PROSITE" id="PS50862">
    <property type="entry name" value="AA_TRNA_LIGASE_II"/>
    <property type="match status" value="1"/>
</dbReference>
<evidence type="ECO:0000256" key="1">
    <source>
        <dbReference type="ARBA" id="ARBA00004496"/>
    </source>
</evidence>
<dbReference type="GO" id="GO:0006433">
    <property type="term" value="P:prolyl-tRNA aminoacylation"/>
    <property type="evidence" value="ECO:0007669"/>
    <property type="project" value="InterPro"/>
</dbReference>
<evidence type="ECO:0000256" key="6">
    <source>
        <dbReference type="ARBA" id="ARBA00022598"/>
    </source>
</evidence>
<dbReference type="InterPro" id="IPR004154">
    <property type="entry name" value="Anticodon-bd"/>
</dbReference>
<comment type="similarity">
    <text evidence="2">Belongs to the class-II aminoacyl-tRNA synthetase family.</text>
</comment>
<dbReference type="SUPFAM" id="SSF55681">
    <property type="entry name" value="Class II aaRS and biotin synthetases"/>
    <property type="match status" value="1"/>
</dbReference>
<dbReference type="Pfam" id="PF03129">
    <property type="entry name" value="HGTP_anticodon"/>
    <property type="match status" value="1"/>
</dbReference>
<dbReference type="InterPro" id="IPR044140">
    <property type="entry name" value="ProRS_anticodon_short"/>
</dbReference>
<dbReference type="InterPro" id="IPR036621">
    <property type="entry name" value="Anticodon-bd_dom_sf"/>
</dbReference>
<evidence type="ECO:0000259" key="13">
    <source>
        <dbReference type="PROSITE" id="PS50862"/>
    </source>
</evidence>
<comment type="subcellular location">
    <subcellularLocation>
        <location evidence="1">Cytoplasm</location>
    </subcellularLocation>
</comment>
<evidence type="ECO:0000256" key="8">
    <source>
        <dbReference type="ARBA" id="ARBA00022840"/>
    </source>
</evidence>
<dbReference type="InterPro" id="IPR002316">
    <property type="entry name" value="Pro-tRNA-ligase_IIa"/>
</dbReference>
<dbReference type="InterPro" id="IPR002314">
    <property type="entry name" value="aa-tRNA-synt_IIb"/>
</dbReference>
<dbReference type="FunFam" id="3.30.930.10:FF:000066">
    <property type="entry name" value="Proline--tRNA ligase"/>
    <property type="match status" value="1"/>
</dbReference>
<evidence type="ECO:0000256" key="12">
    <source>
        <dbReference type="ARBA" id="ARBA00047671"/>
    </source>
</evidence>
<evidence type="ECO:0000256" key="10">
    <source>
        <dbReference type="ARBA" id="ARBA00023146"/>
    </source>
</evidence>
<comment type="catalytic activity">
    <reaction evidence="12">
        <text>tRNA(Pro) + L-proline + ATP = L-prolyl-tRNA(Pro) + AMP + diphosphate</text>
        <dbReference type="Rhea" id="RHEA:14305"/>
        <dbReference type="Rhea" id="RHEA-COMP:9700"/>
        <dbReference type="Rhea" id="RHEA-COMP:9702"/>
        <dbReference type="ChEBI" id="CHEBI:30616"/>
        <dbReference type="ChEBI" id="CHEBI:33019"/>
        <dbReference type="ChEBI" id="CHEBI:60039"/>
        <dbReference type="ChEBI" id="CHEBI:78442"/>
        <dbReference type="ChEBI" id="CHEBI:78532"/>
        <dbReference type="ChEBI" id="CHEBI:456215"/>
        <dbReference type="EC" id="6.1.1.15"/>
    </reaction>
</comment>
<evidence type="ECO:0000256" key="5">
    <source>
        <dbReference type="ARBA" id="ARBA00022490"/>
    </source>
</evidence>
<dbReference type="OrthoDB" id="10267474at2759"/>
<evidence type="ECO:0000256" key="7">
    <source>
        <dbReference type="ARBA" id="ARBA00022741"/>
    </source>
</evidence>